<accession>A0A4S3M059</accession>
<comment type="caution">
    <text evidence="2">The sequence shown here is derived from an EMBL/GenBank/DDBJ whole genome shotgun (WGS) entry which is preliminary data.</text>
</comment>
<feature type="signal peptide" evidence="1">
    <location>
        <begin position="1"/>
        <end position="21"/>
    </location>
</feature>
<organism evidence="2 3">
    <name type="scientific">Robertkochia marina</name>
    <dbReference type="NCBI Taxonomy" id="1227945"/>
    <lineage>
        <taxon>Bacteria</taxon>
        <taxon>Pseudomonadati</taxon>
        <taxon>Bacteroidota</taxon>
        <taxon>Flavobacteriia</taxon>
        <taxon>Flavobacteriales</taxon>
        <taxon>Flavobacteriaceae</taxon>
        <taxon>Robertkochia</taxon>
    </lineage>
</organism>
<keyword evidence="3" id="KW-1185">Reference proteome</keyword>
<evidence type="ECO:0000256" key="1">
    <source>
        <dbReference type="SAM" id="SignalP"/>
    </source>
</evidence>
<keyword evidence="1" id="KW-0732">Signal</keyword>
<name>A0A4S3M059_9FLAO</name>
<proteinExistence type="predicted"/>
<feature type="chain" id="PRO_5020704251" evidence="1">
    <location>
        <begin position="22"/>
        <end position="246"/>
    </location>
</feature>
<dbReference type="OrthoDB" id="982433at2"/>
<gene>
    <name evidence="2" type="ORF">E7Z59_09120</name>
</gene>
<dbReference type="InterPro" id="IPR045444">
    <property type="entry name" value="DUF6503"/>
</dbReference>
<protein>
    <submittedName>
        <fullName evidence="2">Deoxyribose-phosphate aldolase</fullName>
    </submittedName>
</protein>
<dbReference type="AlphaFoldDB" id="A0A4S3M059"/>
<dbReference type="PROSITE" id="PS51257">
    <property type="entry name" value="PROKAR_LIPOPROTEIN"/>
    <property type="match status" value="1"/>
</dbReference>
<evidence type="ECO:0000313" key="3">
    <source>
        <dbReference type="Proteomes" id="UP000305939"/>
    </source>
</evidence>
<dbReference type="EMBL" id="SSMC01000002">
    <property type="protein sequence ID" value="THD67800.1"/>
    <property type="molecule type" value="Genomic_DNA"/>
</dbReference>
<dbReference type="RefSeq" id="WP_136336005.1">
    <property type="nucleotide sequence ID" value="NZ_QXMP01000014.1"/>
</dbReference>
<dbReference type="Pfam" id="PF20113">
    <property type="entry name" value="DUF6503"/>
    <property type="match status" value="1"/>
</dbReference>
<reference evidence="2 3" key="1">
    <citation type="submission" date="2019-04" db="EMBL/GenBank/DDBJ databases">
        <title>Draft genome sequence of Robertkochia marina CC-AMO-30D.</title>
        <authorList>
            <person name="Hameed A."/>
            <person name="Lin S.-Y."/>
            <person name="Shahina M."/>
            <person name="Lai W.-A."/>
            <person name="Young C.-C."/>
        </authorList>
    </citation>
    <scope>NUCLEOTIDE SEQUENCE [LARGE SCALE GENOMIC DNA]</scope>
    <source>
        <strain evidence="2 3">CC-AMO-30D</strain>
    </source>
</reference>
<dbReference type="Proteomes" id="UP000305939">
    <property type="component" value="Unassembled WGS sequence"/>
</dbReference>
<sequence length="246" mass="28332">MKYLPVILVLALSILSCSPDATEIVNRSLESSGSANLEGKEIRFEFRDKKYRSARENGKFLLERTFVQDSFQVRDVITNDGFQRFLNNNPAEVADSMAVKYANSVNSVHYFAYLPYGLNDKAVNKEILEAVEINGTPYYKIKVWFDQEGGGTDFEDVFLYWINQNTFKVDFLAYEYHTNGGGMRFREAFNRRSIEGIDFSDYRNFKPRSKEASLYQLDSLFQEDDLELLSVIELKEVLVAPCDSCL</sequence>
<evidence type="ECO:0000313" key="2">
    <source>
        <dbReference type="EMBL" id="THD67800.1"/>
    </source>
</evidence>